<feature type="transmembrane region" description="Helical" evidence="10">
    <location>
        <begin position="53"/>
        <end position="70"/>
    </location>
</feature>
<dbReference type="InterPro" id="IPR004299">
    <property type="entry name" value="MBOAT_fam"/>
</dbReference>
<feature type="transmembrane region" description="Helical" evidence="10">
    <location>
        <begin position="109"/>
        <end position="136"/>
    </location>
</feature>
<evidence type="ECO:0000256" key="5">
    <source>
        <dbReference type="ARBA" id="ARBA00022692"/>
    </source>
</evidence>
<organism evidence="11 12">
    <name type="scientific">Lysinibacillus sphaericus</name>
    <name type="common">Bacillus sphaericus</name>
    <dbReference type="NCBI Taxonomy" id="1421"/>
    <lineage>
        <taxon>Bacteria</taxon>
        <taxon>Bacillati</taxon>
        <taxon>Bacillota</taxon>
        <taxon>Bacilli</taxon>
        <taxon>Bacillales</taxon>
        <taxon>Bacillaceae</taxon>
        <taxon>Lysinibacillus</taxon>
    </lineage>
</organism>
<feature type="transmembrane region" description="Helical" evidence="10">
    <location>
        <begin position="353"/>
        <end position="373"/>
    </location>
</feature>
<feature type="transmembrane region" description="Helical" evidence="10">
    <location>
        <begin position="31"/>
        <end position="47"/>
    </location>
</feature>
<evidence type="ECO:0000256" key="4">
    <source>
        <dbReference type="ARBA" id="ARBA00022679"/>
    </source>
</evidence>
<keyword evidence="3 9" id="KW-1003">Cell membrane</keyword>
<keyword evidence="6 10" id="KW-1133">Transmembrane helix</keyword>
<feature type="transmembrane region" description="Helical" evidence="10">
    <location>
        <begin position="456"/>
        <end position="475"/>
    </location>
</feature>
<proteinExistence type="inferred from homology"/>
<dbReference type="GO" id="GO:0016746">
    <property type="term" value="F:acyltransferase activity"/>
    <property type="evidence" value="ECO:0007669"/>
    <property type="project" value="UniProtKB-KW"/>
</dbReference>
<dbReference type="PIRSF" id="PIRSF500217">
    <property type="entry name" value="AlgI"/>
    <property type="match status" value="1"/>
</dbReference>
<feature type="transmembrane region" description="Helical" evidence="10">
    <location>
        <begin position="79"/>
        <end position="97"/>
    </location>
</feature>
<evidence type="ECO:0000313" key="12">
    <source>
        <dbReference type="Proteomes" id="UP000317944"/>
    </source>
</evidence>
<feature type="transmembrane region" description="Helical" evidence="10">
    <location>
        <begin position="424"/>
        <end position="444"/>
    </location>
</feature>
<evidence type="ECO:0000256" key="1">
    <source>
        <dbReference type="ARBA" id="ARBA00004651"/>
    </source>
</evidence>
<sequence>MLFNSFEFIFLFLPITFIIYFLLNRFRNQQYAIYWLVLSSLIFYGYFKLTYLAIITISIVVNFALSRVISSTNSRWRKTYMIIGVIFNIIILCYYKYTDFFIGNINSLFGTNFALLHLLLPLGLSFITFQQIAFIVDSYRDGTAHYKFSHYALFILFFPQLIAGPIVQHDEMLPQYDTKGNRKIIYEHVARGLFIFAIGLVKKVVIADTVGIWANEGFANYSNLSFIEAWITSLSYTVQLYYDFSGYSDMAIGLALLFNIKLPVNFYSPYKARNIQEFWKKWHMTLNRFLTTYVYFPLGGSRKGAFRTYINILIIFFISGFWHGAGWNFVLWGLMHGFASVVVRLFSKTRIKLPYLLSWFMTFQFVNIAWIYFRATSIEQANTIIAKMFTPNMTAITNFFTEPHTNFAQAGAFNILGLSFSDPIVIVVGLLITLVIAFTALNSIQLMDKMKFNWGAIIYTQFMIALVLVSIYYMQKNSIFLYFNF</sequence>
<keyword evidence="4 9" id="KW-0808">Transferase</keyword>
<feature type="transmembrane region" description="Helical" evidence="10">
    <location>
        <begin position="218"/>
        <end position="238"/>
    </location>
</feature>
<feature type="transmembrane region" description="Helical" evidence="10">
    <location>
        <begin position="6"/>
        <end position="24"/>
    </location>
</feature>
<dbReference type="InterPro" id="IPR028362">
    <property type="entry name" value="AlgI"/>
</dbReference>
<evidence type="ECO:0000256" key="6">
    <source>
        <dbReference type="ARBA" id="ARBA00022989"/>
    </source>
</evidence>
<keyword evidence="5 10" id="KW-0812">Transmembrane</keyword>
<dbReference type="RefSeq" id="WP_142510573.1">
    <property type="nucleotide sequence ID" value="NZ_SADV01000028.1"/>
</dbReference>
<dbReference type="PANTHER" id="PTHR13285">
    <property type="entry name" value="ACYLTRANSFERASE"/>
    <property type="match status" value="1"/>
</dbReference>
<dbReference type="InterPro" id="IPR051085">
    <property type="entry name" value="MB_O-acyltransferase"/>
</dbReference>
<dbReference type="InterPro" id="IPR024194">
    <property type="entry name" value="Ac/AlaTfrase_AlgI/DltB"/>
</dbReference>
<evidence type="ECO:0000256" key="7">
    <source>
        <dbReference type="ARBA" id="ARBA00023136"/>
    </source>
</evidence>
<evidence type="ECO:0000313" key="11">
    <source>
        <dbReference type="EMBL" id="TQR28479.1"/>
    </source>
</evidence>
<evidence type="ECO:0000256" key="10">
    <source>
        <dbReference type="SAM" id="Phobius"/>
    </source>
</evidence>
<evidence type="ECO:0000256" key="9">
    <source>
        <dbReference type="PIRNR" id="PIRNR016636"/>
    </source>
</evidence>
<dbReference type="GO" id="GO:0042121">
    <property type="term" value="P:alginic acid biosynthetic process"/>
    <property type="evidence" value="ECO:0007669"/>
    <property type="project" value="InterPro"/>
</dbReference>
<evidence type="ECO:0000256" key="2">
    <source>
        <dbReference type="ARBA" id="ARBA00010323"/>
    </source>
</evidence>
<dbReference type="EMBL" id="SADV01000028">
    <property type="protein sequence ID" value="TQR28479.1"/>
    <property type="molecule type" value="Genomic_DNA"/>
</dbReference>
<reference evidence="11 12" key="1">
    <citation type="submission" date="2018-03" db="EMBL/GenBank/DDBJ databases">
        <title>Aerobic endospore-forming bacteria genome sequencing and assembly.</title>
        <authorList>
            <person name="Cavalcante D.A."/>
            <person name="Driks A."/>
            <person name="Putonti C."/>
            <person name="De-Souza M.T."/>
        </authorList>
    </citation>
    <scope>NUCLEOTIDE SEQUENCE [LARGE SCALE GENOMIC DNA]</scope>
    <source>
        <strain evidence="11 12">SDF0037</strain>
    </source>
</reference>
<accession>A0A544U8Q7</accession>
<comment type="caution">
    <text evidence="11">The sequence shown here is derived from an EMBL/GenBank/DDBJ whole genome shotgun (WGS) entry which is preliminary data.</text>
</comment>
<protein>
    <submittedName>
        <fullName evidence="11">MBOAT family protein</fullName>
    </submittedName>
</protein>
<dbReference type="Pfam" id="PF03062">
    <property type="entry name" value="MBOAT"/>
    <property type="match status" value="1"/>
</dbReference>
<dbReference type="PANTHER" id="PTHR13285:SF23">
    <property type="entry name" value="TEICHOIC ACID D-ALANYLTRANSFERASE"/>
    <property type="match status" value="1"/>
</dbReference>
<comment type="similarity">
    <text evidence="2 9">Belongs to the membrane-bound acyltransferase family.</text>
</comment>
<dbReference type="OrthoDB" id="9805788at2"/>
<dbReference type="PIRSF" id="PIRSF016636">
    <property type="entry name" value="AlgI_DltB"/>
    <property type="match status" value="1"/>
</dbReference>
<feature type="transmembrane region" description="Helical" evidence="10">
    <location>
        <begin position="148"/>
        <end position="168"/>
    </location>
</feature>
<feature type="transmembrane region" description="Helical" evidence="10">
    <location>
        <begin position="250"/>
        <end position="270"/>
    </location>
</feature>
<feature type="transmembrane region" description="Helical" evidence="10">
    <location>
        <begin position="306"/>
        <end position="323"/>
    </location>
</feature>
<evidence type="ECO:0000256" key="3">
    <source>
        <dbReference type="ARBA" id="ARBA00022475"/>
    </source>
</evidence>
<keyword evidence="8 9" id="KW-0012">Acyltransferase</keyword>
<dbReference type="Proteomes" id="UP000317944">
    <property type="component" value="Unassembled WGS sequence"/>
</dbReference>
<keyword evidence="7 9" id="KW-0472">Membrane</keyword>
<dbReference type="AlphaFoldDB" id="A0A544U8Q7"/>
<feature type="transmembrane region" description="Helical" evidence="10">
    <location>
        <begin position="188"/>
        <end position="206"/>
    </location>
</feature>
<gene>
    <name evidence="11" type="ORF">C7Y47_21290</name>
</gene>
<evidence type="ECO:0000256" key="8">
    <source>
        <dbReference type="ARBA" id="ARBA00023315"/>
    </source>
</evidence>
<name>A0A544U8Q7_LYSSH</name>
<comment type="subcellular location">
    <subcellularLocation>
        <location evidence="1">Cell membrane</location>
        <topology evidence="1">Multi-pass membrane protein</topology>
    </subcellularLocation>
</comment>
<dbReference type="GO" id="GO:0005886">
    <property type="term" value="C:plasma membrane"/>
    <property type="evidence" value="ECO:0007669"/>
    <property type="project" value="UniProtKB-SubCell"/>
</dbReference>